<name>M0B328_NATA1</name>
<gene>
    <name evidence="1" type="ORF">C481_03347</name>
</gene>
<organism evidence="1 2">
    <name type="scientific">Natrialba asiatica (strain ATCC 700177 / DSM 12278 / JCM 9576 / FERM P-10747 / NBRC 102637 / 172P1)</name>
    <dbReference type="NCBI Taxonomy" id="29540"/>
    <lineage>
        <taxon>Archaea</taxon>
        <taxon>Methanobacteriati</taxon>
        <taxon>Methanobacteriota</taxon>
        <taxon>Stenosarchaea group</taxon>
        <taxon>Halobacteria</taxon>
        <taxon>Halobacteriales</taxon>
        <taxon>Natrialbaceae</taxon>
        <taxon>Natrialba</taxon>
    </lineage>
</organism>
<sequence length="65" mass="7211">MTGSDQFGNAIQKCDECDEETCNLQLVCVAGRDEISSLCPSCYRDLEGDGLIDRERDAEVFGYPE</sequence>
<keyword evidence="2" id="KW-1185">Reference proteome</keyword>
<proteinExistence type="predicted"/>
<dbReference type="PATRIC" id="fig|29540.5.peg.680"/>
<dbReference type="Proteomes" id="UP000011554">
    <property type="component" value="Unassembled WGS sequence"/>
</dbReference>
<evidence type="ECO:0000313" key="1">
    <source>
        <dbReference type="EMBL" id="ELZ04952.1"/>
    </source>
</evidence>
<comment type="caution">
    <text evidence="1">The sequence shown here is derived from an EMBL/GenBank/DDBJ whole genome shotgun (WGS) entry which is preliminary data.</text>
</comment>
<accession>M0B328</accession>
<dbReference type="AlphaFoldDB" id="M0B328"/>
<evidence type="ECO:0000313" key="2">
    <source>
        <dbReference type="Proteomes" id="UP000011554"/>
    </source>
</evidence>
<dbReference type="EMBL" id="AOIO01000010">
    <property type="protein sequence ID" value="ELZ04952.1"/>
    <property type="molecule type" value="Genomic_DNA"/>
</dbReference>
<protein>
    <submittedName>
        <fullName evidence="1">Uncharacterized protein</fullName>
    </submittedName>
</protein>
<dbReference type="STRING" id="29540.C481_03347"/>
<reference evidence="1 2" key="1">
    <citation type="journal article" date="2014" name="PLoS Genet.">
        <title>Phylogenetically driven sequencing of extremely halophilic archaea reveals strategies for static and dynamic osmo-response.</title>
        <authorList>
            <person name="Becker E.A."/>
            <person name="Seitzer P.M."/>
            <person name="Tritt A."/>
            <person name="Larsen D."/>
            <person name="Krusor M."/>
            <person name="Yao A.I."/>
            <person name="Wu D."/>
            <person name="Madern D."/>
            <person name="Eisen J.A."/>
            <person name="Darling A.E."/>
            <person name="Facciotti M.T."/>
        </authorList>
    </citation>
    <scope>NUCLEOTIDE SEQUENCE [LARGE SCALE GENOMIC DNA]</scope>
    <source>
        <strain evidence="1 2">DSM 12278</strain>
    </source>
</reference>